<dbReference type="EMBL" id="LUEZ02000090">
    <property type="protein sequence ID" value="RDB18714.1"/>
    <property type="molecule type" value="Genomic_DNA"/>
</dbReference>
<dbReference type="PANTHER" id="PTHR11125">
    <property type="entry name" value="SUPPRESSOR OF TY 5"/>
    <property type="match status" value="1"/>
</dbReference>
<accession>A0A369JH32</accession>
<keyword evidence="4" id="KW-0251">Elongation factor</keyword>
<dbReference type="STRING" id="39966.A0A369JH32"/>
<sequence length="875" mass="97714">ESDVRKFLSLEAEVDEDESDNDVEGEDELYDFIHDVEPVAADRGLSHRLLSLEHGRVHEEEEWGSLLSRARARGKEIKVHDPLDVEFPVPLDSNVRLWRVAVKVSNTPPLERLSPLFKWVQPGWEETATFLLLERVIRGGVHRWDVASIIGRVSRPGWIVVEASDVREVRKLCQGVSNIFCHQINFIEPENAPSYLQEAASYEPCKGSWIRLTKYPYKGDLAFVENFDRIWGADIIHIPRLYLQKRQASAQIGKRKRTGRPQQALFDADKVRAVFGPKAVEPRNALFLFQESFYHDGYRLTVTHDFAMEEAVPTTEELDRFRHCSRIAKEYFQSSLALMGARRVRAGDAVKVIVGEAQGSVGVVENVVGDEAVVRISPGQLRLTVAINVLRKNFAVGDEVVIAEGQQVGHTGWVTSIAGEMLEIYDAKDATEIIVPSHLLNFFDAPVLLNSSQPLPPLMPFREEPGGTQGESSSHDEEENDPNSRLVGRHVRIIKKSQFKDYEGIIKSTQEDNHVLVEVQATMRQERLHLSNLTFLHDVQLKPLASPKPKPNDSSVSNISSSSSSKIAAINYGPRREIPMSVQPLVPSTPLPAALDMAVSPAWDPSSRTPNPQRSTLSYHPWMELPSFFGKRVKVRVQNTKPILRDPGWKNGDYEDKCGIWMGMEGSMVKILFAMNTTALVPAEYVWPLRPSLKGQNVVVLEGDLAGAEYYIISFGEIECLVRCRRGKVDPKQRITIATDTLAVVAYMITPQVIFLYEPPNLHLLRNNIYDSLDVLASVHRNIHDAPSVSPSLIIMVVELTQHFRNRDSLVITLVWVTITVVVSVTVMTVIGRGGTFSSNSVTSTSVDVNGARSDSVVGVDGVVIQAPCIPPPEE</sequence>
<dbReference type="InterPro" id="IPR039659">
    <property type="entry name" value="SPT5"/>
</dbReference>
<keyword evidence="2" id="KW-0812">Transmembrane</keyword>
<dbReference type="GO" id="GO:0032784">
    <property type="term" value="P:regulation of DNA-templated transcription elongation"/>
    <property type="evidence" value="ECO:0007669"/>
    <property type="project" value="InterPro"/>
</dbReference>
<dbReference type="OrthoDB" id="3057097at2759"/>
<dbReference type="PANTHER" id="PTHR11125:SF7">
    <property type="entry name" value="TRANSCRIPTION ELONGATION FACTOR SPT5"/>
    <property type="match status" value="1"/>
</dbReference>
<feature type="compositionally biased region" description="Acidic residues" evidence="1">
    <location>
        <begin position="12"/>
        <end position="23"/>
    </location>
</feature>
<dbReference type="GO" id="GO:0006368">
    <property type="term" value="P:transcription elongation by RNA polymerase II"/>
    <property type="evidence" value="ECO:0007669"/>
    <property type="project" value="TreeGrafter"/>
</dbReference>
<dbReference type="GO" id="GO:0006357">
    <property type="term" value="P:regulation of transcription by RNA polymerase II"/>
    <property type="evidence" value="ECO:0007669"/>
    <property type="project" value="InterPro"/>
</dbReference>
<organism evidence="4 5">
    <name type="scientific">Hypsizygus marmoreus</name>
    <name type="common">White beech mushroom</name>
    <name type="synonym">Agaricus marmoreus</name>
    <dbReference type="NCBI Taxonomy" id="39966"/>
    <lineage>
        <taxon>Eukaryota</taxon>
        <taxon>Fungi</taxon>
        <taxon>Dikarya</taxon>
        <taxon>Basidiomycota</taxon>
        <taxon>Agaricomycotina</taxon>
        <taxon>Agaricomycetes</taxon>
        <taxon>Agaricomycetidae</taxon>
        <taxon>Agaricales</taxon>
        <taxon>Tricholomatineae</taxon>
        <taxon>Lyophyllaceae</taxon>
        <taxon>Hypsizygus</taxon>
    </lineage>
</organism>
<proteinExistence type="predicted"/>
<evidence type="ECO:0000313" key="4">
    <source>
        <dbReference type="EMBL" id="RDB18714.1"/>
    </source>
</evidence>
<dbReference type="Gene3D" id="3.30.70.940">
    <property type="entry name" value="NusG, N-terminal domain"/>
    <property type="match status" value="1"/>
</dbReference>
<dbReference type="SMART" id="SM00739">
    <property type="entry name" value="KOW"/>
    <property type="match status" value="2"/>
</dbReference>
<evidence type="ECO:0000256" key="2">
    <source>
        <dbReference type="SAM" id="Phobius"/>
    </source>
</evidence>
<keyword evidence="2" id="KW-0472">Membrane</keyword>
<evidence type="ECO:0000313" key="5">
    <source>
        <dbReference type="Proteomes" id="UP000076154"/>
    </source>
</evidence>
<reference evidence="4" key="1">
    <citation type="submission" date="2018-04" db="EMBL/GenBank/DDBJ databases">
        <title>Whole genome sequencing of Hypsizygus marmoreus.</title>
        <authorList>
            <person name="Choi I.-G."/>
            <person name="Min B."/>
            <person name="Kim J.-G."/>
            <person name="Kim S."/>
            <person name="Oh Y.-L."/>
            <person name="Kong W.-S."/>
            <person name="Park H."/>
            <person name="Jeong J."/>
            <person name="Song E.-S."/>
        </authorList>
    </citation>
    <scope>NUCLEOTIDE SEQUENCE [LARGE SCALE GENOMIC DNA]</scope>
    <source>
        <strain evidence="4">51987-8</strain>
    </source>
</reference>
<keyword evidence="2" id="KW-1133">Transmembrane helix</keyword>
<name>A0A369JH32_HYPMA</name>
<feature type="domain" description="KOW" evidence="3">
    <location>
        <begin position="393"/>
        <end position="420"/>
    </location>
</feature>
<comment type="caution">
    <text evidence="4">The sequence shown here is derived from an EMBL/GenBank/DDBJ whole genome shotgun (WGS) entry which is preliminary data.</text>
</comment>
<feature type="transmembrane region" description="Helical" evidence="2">
    <location>
        <begin position="810"/>
        <end position="831"/>
    </location>
</feature>
<evidence type="ECO:0000259" key="3">
    <source>
        <dbReference type="SMART" id="SM00739"/>
    </source>
</evidence>
<feature type="non-terminal residue" evidence="4">
    <location>
        <position position="1"/>
    </location>
</feature>
<feature type="region of interest" description="Disordered" evidence="1">
    <location>
        <begin position="456"/>
        <end position="487"/>
    </location>
</feature>
<dbReference type="InterPro" id="IPR008991">
    <property type="entry name" value="Translation_prot_SH3-like_sf"/>
</dbReference>
<dbReference type="InterPro" id="IPR014722">
    <property type="entry name" value="Rib_uL2_dom2"/>
</dbReference>
<feature type="compositionally biased region" description="Low complexity" evidence="1">
    <location>
        <begin position="554"/>
        <end position="563"/>
    </location>
</feature>
<keyword evidence="5" id="KW-1185">Reference proteome</keyword>
<feature type="region of interest" description="Disordered" evidence="1">
    <location>
        <begin position="1"/>
        <end position="23"/>
    </location>
</feature>
<gene>
    <name evidence="4" type="primary">SPT5_3</name>
    <name evidence="4" type="ORF">Hypma_014663</name>
</gene>
<dbReference type="GO" id="GO:0003729">
    <property type="term" value="F:mRNA binding"/>
    <property type="evidence" value="ECO:0007669"/>
    <property type="project" value="TreeGrafter"/>
</dbReference>
<evidence type="ECO:0000256" key="1">
    <source>
        <dbReference type="SAM" id="MobiDB-lite"/>
    </source>
</evidence>
<feature type="domain" description="KOW" evidence="3">
    <location>
        <begin position="343"/>
        <end position="370"/>
    </location>
</feature>
<dbReference type="AlphaFoldDB" id="A0A369JH32"/>
<feature type="region of interest" description="Disordered" evidence="1">
    <location>
        <begin position="544"/>
        <end position="563"/>
    </location>
</feature>
<dbReference type="Proteomes" id="UP000076154">
    <property type="component" value="Unassembled WGS sequence"/>
</dbReference>
<dbReference type="GO" id="GO:0003746">
    <property type="term" value="F:translation elongation factor activity"/>
    <property type="evidence" value="ECO:0007669"/>
    <property type="project" value="UniProtKB-KW"/>
</dbReference>
<dbReference type="GO" id="GO:0032044">
    <property type="term" value="C:DSIF complex"/>
    <property type="evidence" value="ECO:0007669"/>
    <property type="project" value="TreeGrafter"/>
</dbReference>
<protein>
    <submittedName>
        <fullName evidence="4">Transcription elongation factor SPT5</fullName>
    </submittedName>
</protein>
<dbReference type="InParanoid" id="A0A369JH32"/>
<dbReference type="Gene3D" id="2.30.30.30">
    <property type="match status" value="3"/>
</dbReference>
<dbReference type="InterPro" id="IPR005824">
    <property type="entry name" value="KOW"/>
</dbReference>
<dbReference type="SUPFAM" id="SSF50104">
    <property type="entry name" value="Translation proteins SH3-like domain"/>
    <property type="match status" value="1"/>
</dbReference>
<keyword evidence="4" id="KW-0648">Protein biosynthesis</keyword>
<dbReference type="InterPro" id="IPR036735">
    <property type="entry name" value="NGN_dom_sf"/>
</dbReference>